<dbReference type="Proteomes" id="UP001279734">
    <property type="component" value="Unassembled WGS sequence"/>
</dbReference>
<name>A0AAD3TJ56_NEPGR</name>
<accession>A0AAD3TJ56</accession>
<reference evidence="1" key="1">
    <citation type="submission" date="2023-05" db="EMBL/GenBank/DDBJ databases">
        <title>Nepenthes gracilis genome sequencing.</title>
        <authorList>
            <person name="Fukushima K."/>
        </authorList>
    </citation>
    <scope>NUCLEOTIDE SEQUENCE</scope>
    <source>
        <strain evidence="1">SING2019-196</strain>
    </source>
</reference>
<gene>
    <name evidence="1" type="ORF">Nepgr_031789</name>
</gene>
<protein>
    <submittedName>
        <fullName evidence="1">Uncharacterized protein</fullName>
    </submittedName>
</protein>
<keyword evidence="2" id="KW-1185">Reference proteome</keyword>
<proteinExistence type="predicted"/>
<organism evidence="1 2">
    <name type="scientific">Nepenthes gracilis</name>
    <name type="common">Slender pitcher plant</name>
    <dbReference type="NCBI Taxonomy" id="150966"/>
    <lineage>
        <taxon>Eukaryota</taxon>
        <taxon>Viridiplantae</taxon>
        <taxon>Streptophyta</taxon>
        <taxon>Embryophyta</taxon>
        <taxon>Tracheophyta</taxon>
        <taxon>Spermatophyta</taxon>
        <taxon>Magnoliopsida</taxon>
        <taxon>eudicotyledons</taxon>
        <taxon>Gunneridae</taxon>
        <taxon>Pentapetalae</taxon>
        <taxon>Caryophyllales</taxon>
        <taxon>Nepenthaceae</taxon>
        <taxon>Nepenthes</taxon>
    </lineage>
</organism>
<dbReference type="EMBL" id="BSYO01000037">
    <property type="protein sequence ID" value="GMH29946.1"/>
    <property type="molecule type" value="Genomic_DNA"/>
</dbReference>
<evidence type="ECO:0000313" key="2">
    <source>
        <dbReference type="Proteomes" id="UP001279734"/>
    </source>
</evidence>
<sequence>MSELKKIASFKIPNPHVSSSNSFAIILEADSGVNQIKNVASDNDGCHNIDIGSMRNTADQPLPEAMIPCLVPLATNGEINAVHFGAAFRSDTLKGDEAYGLKLEHLGFLPPDIQFVDSRRVHLVDPPDAPRKM</sequence>
<comment type="caution">
    <text evidence="1">The sequence shown here is derived from an EMBL/GenBank/DDBJ whole genome shotgun (WGS) entry which is preliminary data.</text>
</comment>
<dbReference type="AlphaFoldDB" id="A0AAD3TJ56"/>
<evidence type="ECO:0000313" key="1">
    <source>
        <dbReference type="EMBL" id="GMH29946.1"/>
    </source>
</evidence>